<keyword evidence="3 6" id="KW-0805">Transcription regulation</keyword>
<dbReference type="GO" id="GO:0016592">
    <property type="term" value="C:mediator complex"/>
    <property type="evidence" value="ECO:0007669"/>
    <property type="project" value="InterPro"/>
</dbReference>
<feature type="region of interest" description="Disordered" evidence="7">
    <location>
        <begin position="1"/>
        <end position="72"/>
    </location>
</feature>
<feature type="compositionally biased region" description="Basic and acidic residues" evidence="7">
    <location>
        <begin position="214"/>
        <end position="223"/>
    </location>
</feature>
<accession>A0A165DRB3</accession>
<evidence type="ECO:0000313" key="9">
    <source>
        <dbReference type="Proteomes" id="UP000076842"/>
    </source>
</evidence>
<dbReference type="InParanoid" id="A0A165DRB3"/>
<dbReference type="Pfam" id="PF09748">
    <property type="entry name" value="Med10"/>
    <property type="match status" value="1"/>
</dbReference>
<comment type="subunit">
    <text evidence="6">Component of the Mediator complex.</text>
</comment>
<proteinExistence type="inferred from homology"/>
<organism evidence="8 9">
    <name type="scientific">Calocera cornea HHB12733</name>
    <dbReference type="NCBI Taxonomy" id="1353952"/>
    <lineage>
        <taxon>Eukaryota</taxon>
        <taxon>Fungi</taxon>
        <taxon>Dikarya</taxon>
        <taxon>Basidiomycota</taxon>
        <taxon>Agaricomycotina</taxon>
        <taxon>Dacrymycetes</taxon>
        <taxon>Dacrymycetales</taxon>
        <taxon>Dacrymycetaceae</taxon>
        <taxon>Calocera</taxon>
    </lineage>
</organism>
<sequence length="288" mass="29996">MSAPSPLPAPHARSPAPSAPQTPGASSPDDSSDSDAAPYTPFTPGDSALSPGASPTTPSAPRFGLKASDRRRPEGTLGKVELLLEGLAEELNTLQTRAEAVYAPRREEDGPLIQATVREVVDSLVQLDELAPLLEEWVPVQVLEYLDEGRNPDDYTRTMLELTAAENQFTNGKVHAVHSYLQHLSAGLADAFPAMAPYVPPPQIPLSDGDGEPAQEKERELRSHVQAVEQPPDGGVGKVDAVAVGAGISGSGDAQEGQGGESAEGEPLDVGMEVDLPPASGPPAQEAA</sequence>
<feature type="compositionally biased region" description="Low complexity" evidence="7">
    <location>
        <begin position="47"/>
        <end position="61"/>
    </location>
</feature>
<protein>
    <recommendedName>
        <fullName evidence="6">Mediator of RNA polymerase II transcription subunit 10</fullName>
    </recommendedName>
    <alternativeName>
        <fullName evidence="6">Mediator complex subunit 10</fullName>
    </alternativeName>
</protein>
<dbReference type="EMBL" id="KV424039">
    <property type="protein sequence ID" value="KZT53371.1"/>
    <property type="molecule type" value="Genomic_DNA"/>
</dbReference>
<feature type="compositionally biased region" description="Low complexity" evidence="7">
    <location>
        <begin position="25"/>
        <end position="38"/>
    </location>
</feature>
<dbReference type="AlphaFoldDB" id="A0A165DRB3"/>
<dbReference type="Proteomes" id="UP000076842">
    <property type="component" value="Unassembled WGS sequence"/>
</dbReference>
<comment type="subcellular location">
    <subcellularLocation>
        <location evidence="1 6">Nucleus</location>
    </subcellularLocation>
</comment>
<keyword evidence="5 6" id="KW-0539">Nucleus</keyword>
<dbReference type="GO" id="GO:0006357">
    <property type="term" value="P:regulation of transcription by RNA polymerase II"/>
    <property type="evidence" value="ECO:0007669"/>
    <property type="project" value="InterPro"/>
</dbReference>
<evidence type="ECO:0000256" key="4">
    <source>
        <dbReference type="ARBA" id="ARBA00023163"/>
    </source>
</evidence>
<dbReference type="OrthoDB" id="337270at2759"/>
<evidence type="ECO:0000256" key="7">
    <source>
        <dbReference type="SAM" id="MobiDB-lite"/>
    </source>
</evidence>
<evidence type="ECO:0000256" key="2">
    <source>
        <dbReference type="ARBA" id="ARBA00005389"/>
    </source>
</evidence>
<gene>
    <name evidence="6" type="primary">MED10</name>
    <name evidence="8" type="ORF">CALCODRAFT_501185</name>
</gene>
<evidence type="ECO:0000256" key="6">
    <source>
        <dbReference type="RuleBase" id="RU364146"/>
    </source>
</evidence>
<dbReference type="STRING" id="1353952.A0A165DRB3"/>
<evidence type="ECO:0000256" key="3">
    <source>
        <dbReference type="ARBA" id="ARBA00023015"/>
    </source>
</evidence>
<reference evidence="8 9" key="1">
    <citation type="journal article" date="2016" name="Mol. Biol. Evol.">
        <title>Comparative Genomics of Early-Diverging Mushroom-Forming Fungi Provides Insights into the Origins of Lignocellulose Decay Capabilities.</title>
        <authorList>
            <person name="Nagy L.G."/>
            <person name="Riley R."/>
            <person name="Tritt A."/>
            <person name="Adam C."/>
            <person name="Daum C."/>
            <person name="Floudas D."/>
            <person name="Sun H."/>
            <person name="Yadav J.S."/>
            <person name="Pangilinan J."/>
            <person name="Larsson K.H."/>
            <person name="Matsuura K."/>
            <person name="Barry K."/>
            <person name="Labutti K."/>
            <person name="Kuo R."/>
            <person name="Ohm R.A."/>
            <person name="Bhattacharya S.S."/>
            <person name="Shirouzu T."/>
            <person name="Yoshinaga Y."/>
            <person name="Martin F.M."/>
            <person name="Grigoriev I.V."/>
            <person name="Hibbett D.S."/>
        </authorList>
    </citation>
    <scope>NUCLEOTIDE SEQUENCE [LARGE SCALE GENOMIC DNA]</scope>
    <source>
        <strain evidence="8 9">HHB12733</strain>
    </source>
</reference>
<evidence type="ECO:0000256" key="5">
    <source>
        <dbReference type="ARBA" id="ARBA00023242"/>
    </source>
</evidence>
<dbReference type="GO" id="GO:0003712">
    <property type="term" value="F:transcription coregulator activity"/>
    <property type="evidence" value="ECO:0007669"/>
    <property type="project" value="InterPro"/>
</dbReference>
<evidence type="ECO:0000313" key="8">
    <source>
        <dbReference type="EMBL" id="KZT53371.1"/>
    </source>
</evidence>
<feature type="compositionally biased region" description="Low complexity" evidence="7">
    <location>
        <begin position="238"/>
        <end position="256"/>
    </location>
</feature>
<feature type="region of interest" description="Disordered" evidence="7">
    <location>
        <begin position="200"/>
        <end position="288"/>
    </location>
</feature>
<evidence type="ECO:0000256" key="1">
    <source>
        <dbReference type="ARBA" id="ARBA00004123"/>
    </source>
</evidence>
<comment type="similarity">
    <text evidence="2 6">Belongs to the Mediator complex subunit 10 family.</text>
</comment>
<keyword evidence="6" id="KW-0010">Activator</keyword>
<keyword evidence="4 6" id="KW-0804">Transcription</keyword>
<dbReference type="InterPro" id="IPR019145">
    <property type="entry name" value="Mediator_Med10"/>
</dbReference>
<comment type="function">
    <text evidence="6">Component of the Mediator complex, a coactivator involved in the regulated transcription of nearly all RNA polymerase II-dependent genes. Mediator functions as a bridge to convey information from gene-specific regulatory proteins to the basal RNA polymerase II transcription machinery. Mediator is recruited to promoters by direct interactions with regulatory proteins and serves as a scaffold for the assembly of a functional preinitiation complex with RNA polymerase II and the general transcription factors.</text>
</comment>
<name>A0A165DRB3_9BASI</name>
<keyword evidence="9" id="KW-1185">Reference proteome</keyword>